<feature type="region of interest" description="Disordered" evidence="1">
    <location>
        <begin position="513"/>
        <end position="537"/>
    </location>
</feature>
<comment type="caution">
    <text evidence="2">The sequence shown here is derived from an EMBL/GenBank/DDBJ whole genome shotgun (WGS) entry which is preliminary data.</text>
</comment>
<dbReference type="PANTHER" id="PTHR34057:SF1">
    <property type="entry name" value="ELONGATION FACTOR"/>
    <property type="match status" value="1"/>
</dbReference>
<dbReference type="InterPro" id="IPR038745">
    <property type="entry name" value="AT4G37440-like"/>
</dbReference>
<evidence type="ECO:0000256" key="1">
    <source>
        <dbReference type="SAM" id="MobiDB-lite"/>
    </source>
</evidence>
<gene>
    <name evidence="2" type="ORF">Syun_001648</name>
</gene>
<proteinExistence type="predicted"/>
<protein>
    <submittedName>
        <fullName evidence="2">Uncharacterized protein</fullName>
    </submittedName>
</protein>
<sequence length="537" mass="60742">MAPVGYSMLTDPDPKNKQEIGAEVVATHACNKNFGCASNCEDTTFNAEAVVARDSIVQGIDVDVVHCKTDASEVKLVTDNDPEATECSSSFGESVSDAEDGSRLSEAEVVSRFCGDDGMDPNVFEGFDGVFRFSNICLSSHFSIVVYELLLVLKLFRRKKKLTTHWRRYIRPLMWRCRWIELKMKELRTQSLKYDKILATIGQRKHFDSDTFPYECGMKLLPYPGIGHRQRVMRRRNRKRIEETIDIPSYMSHHNLFSYYEKNGFDPDGASMDDDCGIQVIEANESDHKQLEYSDGCLLLQFRDDDALEKILWKIEKVHSRVQKLKIHMDKLLAVNTVKFSSMENFSLIVQNNQPSSSTRSMSLSPPNGDEKYLGSLFVPPINMSENEIGDMMMDSAVSSYEDVSPPDIIESTMGLLSAAEASHNQQQNGDSCQNLSDDVLIHNQAAEKELQQFEKIGSSLIEKPQVSVKEEHDMVLLPTSAPNPEFVPNREINQTHEQSVLKSCLDSEFHVPKTKRKRGERKAGAGTWKADKISRK</sequence>
<evidence type="ECO:0000313" key="2">
    <source>
        <dbReference type="EMBL" id="KAK9169508.1"/>
    </source>
</evidence>
<dbReference type="PANTHER" id="PTHR34057">
    <property type="entry name" value="ELONGATION FACTOR"/>
    <property type="match status" value="1"/>
</dbReference>
<dbReference type="EMBL" id="JBBNAF010000001">
    <property type="protein sequence ID" value="KAK9169508.1"/>
    <property type="molecule type" value="Genomic_DNA"/>
</dbReference>
<organism evidence="2 3">
    <name type="scientific">Stephania yunnanensis</name>
    <dbReference type="NCBI Taxonomy" id="152371"/>
    <lineage>
        <taxon>Eukaryota</taxon>
        <taxon>Viridiplantae</taxon>
        <taxon>Streptophyta</taxon>
        <taxon>Embryophyta</taxon>
        <taxon>Tracheophyta</taxon>
        <taxon>Spermatophyta</taxon>
        <taxon>Magnoliopsida</taxon>
        <taxon>Ranunculales</taxon>
        <taxon>Menispermaceae</taxon>
        <taxon>Menispermoideae</taxon>
        <taxon>Cissampelideae</taxon>
        <taxon>Stephania</taxon>
    </lineage>
</organism>
<reference evidence="2 3" key="1">
    <citation type="submission" date="2024-01" db="EMBL/GenBank/DDBJ databases">
        <title>Genome assemblies of Stephania.</title>
        <authorList>
            <person name="Yang L."/>
        </authorList>
    </citation>
    <scope>NUCLEOTIDE SEQUENCE [LARGE SCALE GENOMIC DNA]</scope>
    <source>
        <strain evidence="2">YNDBR</strain>
        <tissue evidence="2">Leaf</tissue>
    </source>
</reference>
<keyword evidence="3" id="KW-1185">Reference proteome</keyword>
<dbReference type="AlphaFoldDB" id="A0AAP0Q7B2"/>
<dbReference type="Proteomes" id="UP001420932">
    <property type="component" value="Unassembled WGS sequence"/>
</dbReference>
<evidence type="ECO:0000313" key="3">
    <source>
        <dbReference type="Proteomes" id="UP001420932"/>
    </source>
</evidence>
<dbReference type="CDD" id="cd11650">
    <property type="entry name" value="AT4G37440_like"/>
    <property type="match status" value="1"/>
</dbReference>
<accession>A0AAP0Q7B2</accession>
<name>A0AAP0Q7B2_9MAGN</name>